<gene>
    <name evidence="1" type="ORF">D7Z94_13090</name>
</gene>
<reference evidence="1 2" key="1">
    <citation type="submission" date="2018-10" db="EMBL/GenBank/DDBJ databases">
        <title>Ulvibacterium marinum gen. nov., sp. nov., a novel marine bacterium of the family Flavobacteriaceae, isolated from a culture of the green alga Ulva prolifera.</title>
        <authorList>
            <person name="Zhang Z."/>
        </authorList>
    </citation>
    <scope>NUCLEOTIDE SEQUENCE [LARGE SCALE GENOMIC DNA]</scope>
    <source>
        <strain evidence="1 2">CCMM003</strain>
    </source>
</reference>
<evidence type="ECO:0008006" key="3">
    <source>
        <dbReference type="Google" id="ProtNLM"/>
    </source>
</evidence>
<dbReference type="EMBL" id="RBCJ01000002">
    <property type="protein sequence ID" value="RKN81815.1"/>
    <property type="molecule type" value="Genomic_DNA"/>
</dbReference>
<proteinExistence type="predicted"/>
<dbReference type="Proteomes" id="UP000276603">
    <property type="component" value="Unassembled WGS sequence"/>
</dbReference>
<dbReference type="InterPro" id="IPR013783">
    <property type="entry name" value="Ig-like_fold"/>
</dbReference>
<dbReference type="RefSeq" id="WP_120711969.1">
    <property type="nucleotide sequence ID" value="NZ_RBCJ01000002.1"/>
</dbReference>
<sequence length="234" mass="25758">MRLLFTITGFVFFLGFLASCEDILEVPDISGQRVELVAPLNNTVINQNTINLTWSGLSDVDAYRIQVAMPNFDNAAQIVLDSLIVRDTLGQIDTRLEQLLLFNGGYEWRIQGLNSGFETSFSSAIFSVNGDENIDLIPPNVPSLTSPSDGASLDDAEVNFAWTRQDISGSAERDSIFIFKDEALQVLETKGLGANKTYTTNLNDDTYFWFVKAFDGAGNESSASEVFELTVNVP</sequence>
<protein>
    <recommendedName>
        <fullName evidence="3">Fibronectin type-III domain-containing protein</fullName>
    </recommendedName>
</protein>
<accession>A0A3B0C5U8</accession>
<dbReference type="AlphaFoldDB" id="A0A3B0C5U8"/>
<comment type="caution">
    <text evidence="1">The sequence shown here is derived from an EMBL/GenBank/DDBJ whole genome shotgun (WGS) entry which is preliminary data.</text>
</comment>
<evidence type="ECO:0000313" key="1">
    <source>
        <dbReference type="EMBL" id="RKN81815.1"/>
    </source>
</evidence>
<dbReference type="OrthoDB" id="1121506at2"/>
<dbReference type="Gene3D" id="2.60.40.10">
    <property type="entry name" value="Immunoglobulins"/>
    <property type="match status" value="2"/>
</dbReference>
<organism evidence="1 2">
    <name type="scientific">Ulvibacterium marinum</name>
    <dbReference type="NCBI Taxonomy" id="2419782"/>
    <lineage>
        <taxon>Bacteria</taxon>
        <taxon>Pseudomonadati</taxon>
        <taxon>Bacteroidota</taxon>
        <taxon>Flavobacteriia</taxon>
        <taxon>Flavobacteriales</taxon>
        <taxon>Flavobacteriaceae</taxon>
        <taxon>Ulvibacterium</taxon>
    </lineage>
</organism>
<evidence type="ECO:0000313" key="2">
    <source>
        <dbReference type="Proteomes" id="UP000276603"/>
    </source>
</evidence>
<name>A0A3B0C5U8_9FLAO</name>
<keyword evidence="2" id="KW-1185">Reference proteome</keyword>
<dbReference type="PROSITE" id="PS51257">
    <property type="entry name" value="PROKAR_LIPOPROTEIN"/>
    <property type="match status" value="1"/>
</dbReference>